<feature type="chain" id="PRO_5001847901" evidence="2">
    <location>
        <begin position="31"/>
        <end position="593"/>
    </location>
</feature>
<dbReference type="EMBL" id="CP003811">
    <property type="protein sequence ID" value="AIQ88195.1"/>
    <property type="molecule type" value="Genomic_DNA"/>
</dbReference>
<feature type="compositionally biased region" description="Basic and acidic residues" evidence="1">
    <location>
        <begin position="368"/>
        <end position="426"/>
    </location>
</feature>
<dbReference type="AlphaFoldDB" id="A0A089NNT9"/>
<gene>
    <name evidence="3" type="ORF">MOC_0440</name>
</gene>
<dbReference type="Proteomes" id="UP000029492">
    <property type="component" value="Chromosome"/>
</dbReference>
<dbReference type="Gene3D" id="3.40.50.1460">
    <property type="match status" value="1"/>
</dbReference>
<name>A0A089NNT9_9HYPH</name>
<proteinExistence type="predicted"/>
<feature type="region of interest" description="Disordered" evidence="1">
    <location>
        <begin position="368"/>
        <end position="432"/>
    </location>
</feature>
<evidence type="ECO:0000313" key="4">
    <source>
        <dbReference type="Proteomes" id="UP000029492"/>
    </source>
</evidence>
<keyword evidence="2" id="KW-0732">Signal</keyword>
<dbReference type="InterPro" id="IPR029030">
    <property type="entry name" value="Caspase-like_dom_sf"/>
</dbReference>
<sequence>MAPPARTGRRWRRLAAATALGLAAATGGHAASPRLTVQAAAARSSAVTGQRIALLIVPQAAASGGRAATANADEEAYRKRLRDIGFEVWTLGPADRPQLDRGLREAVGRLPEDAQVAVFALGPTIGGADDIYLMPQDTPADAGQRPGLLDSEGVRLSDVLRRIARRRTRELVVVIDECQSSAGGRCDFDAAAGSSGASVIGGERAGRRTASGAPLAGRASLRDPMLAAMAQEGETFLQSHETLKRGLAGSDLEPRASGALTTSFAFIPQGFFAGLRTECNKIDPNAEPAALRGVNLDAAIRGCEAMTGTYPYARPFEDRLQAGREQRAYQRAVASCDDPTATASYSASYPAGRFRALVDTFAVECGRTRDRQDEARRQQADEARRQEEDRRRRQEEMDRQWADARRQREQDEQRRLEEERRQRELQQRTTVGSASGWTLNYSTNLLEISPLANDQFDPQKQTYTTIWHSRQHGEQVVMYVQVSPNERCGSAQQFITEQIRPRRSQISRAQEVNTSPVRAGFVLEGRGTAVAQGSFDDRSFYDFATIRRDDRSTITNIGGRFPAEFSDLYRAELLRMMNSMQLPGRDVFNNRCN</sequence>
<accession>A0A089NNT9</accession>
<organism evidence="3 4">
    <name type="scientific">Methylobacterium oryzae CBMB20</name>
    <dbReference type="NCBI Taxonomy" id="693986"/>
    <lineage>
        <taxon>Bacteria</taxon>
        <taxon>Pseudomonadati</taxon>
        <taxon>Pseudomonadota</taxon>
        <taxon>Alphaproteobacteria</taxon>
        <taxon>Hyphomicrobiales</taxon>
        <taxon>Methylobacteriaceae</taxon>
        <taxon>Methylobacterium</taxon>
    </lineage>
</organism>
<protein>
    <submittedName>
        <fullName evidence="3">Protein of unassigned function</fullName>
    </submittedName>
</protein>
<dbReference type="KEGG" id="mor:MOC_0440"/>
<evidence type="ECO:0000256" key="1">
    <source>
        <dbReference type="SAM" id="MobiDB-lite"/>
    </source>
</evidence>
<dbReference type="STRING" id="693986.MOC_0440"/>
<dbReference type="HOGENOM" id="CLU_459911_0_0_5"/>
<keyword evidence="4" id="KW-1185">Reference proteome</keyword>
<evidence type="ECO:0000313" key="3">
    <source>
        <dbReference type="EMBL" id="AIQ88195.1"/>
    </source>
</evidence>
<dbReference type="SUPFAM" id="SSF52129">
    <property type="entry name" value="Caspase-like"/>
    <property type="match status" value="1"/>
</dbReference>
<evidence type="ECO:0000256" key="2">
    <source>
        <dbReference type="SAM" id="SignalP"/>
    </source>
</evidence>
<dbReference type="RefSeq" id="WP_043755359.1">
    <property type="nucleotide sequence ID" value="NZ_CP003811.1"/>
</dbReference>
<reference evidence="3 4" key="1">
    <citation type="journal article" date="2014" name="PLoS ONE">
        <title>Genome Information of Methylobacterium oryzae, a Plant-Probiotic Methylotroph in the Phyllosphere.</title>
        <authorList>
            <person name="Kwak M.J."/>
            <person name="Jeong H."/>
            <person name="Madhaiyan M."/>
            <person name="Lee Y."/>
            <person name="Sa T.M."/>
            <person name="Oh T.K."/>
            <person name="Kim J.F."/>
        </authorList>
    </citation>
    <scope>NUCLEOTIDE SEQUENCE [LARGE SCALE GENOMIC DNA]</scope>
    <source>
        <strain evidence="3 4">CBMB20</strain>
    </source>
</reference>
<feature type="signal peptide" evidence="2">
    <location>
        <begin position="1"/>
        <end position="30"/>
    </location>
</feature>
<dbReference type="eggNOG" id="ENOG50310SG">
    <property type="taxonomic scope" value="Bacteria"/>
</dbReference>